<dbReference type="InterPro" id="IPR009081">
    <property type="entry name" value="PP-bd_ACP"/>
</dbReference>
<dbReference type="PATRIC" id="fig|43658.6.peg.5530"/>
<dbReference type="Gene3D" id="3.40.50.980">
    <property type="match status" value="2"/>
</dbReference>
<dbReference type="InterPro" id="IPR029058">
    <property type="entry name" value="AB_hydrolase_fold"/>
</dbReference>
<evidence type="ECO:0000259" key="3">
    <source>
        <dbReference type="PROSITE" id="PS50075"/>
    </source>
</evidence>
<feature type="domain" description="Carrier" evidence="3">
    <location>
        <begin position="457"/>
        <end position="534"/>
    </location>
</feature>
<dbReference type="InterPro" id="IPR006162">
    <property type="entry name" value="Ppantetheine_attach_site"/>
</dbReference>
<dbReference type="SUPFAM" id="SSF47336">
    <property type="entry name" value="ACP-like"/>
    <property type="match status" value="1"/>
</dbReference>
<dbReference type="InterPro" id="IPR020806">
    <property type="entry name" value="PKS_PP-bd"/>
</dbReference>
<dbReference type="FunFam" id="3.30.300.30:FF:000010">
    <property type="entry name" value="Enterobactin synthetase component F"/>
    <property type="match status" value="1"/>
</dbReference>
<evidence type="ECO:0000313" key="4">
    <source>
        <dbReference type="EMBL" id="KNC67233.1"/>
    </source>
</evidence>
<dbReference type="SUPFAM" id="SSF56801">
    <property type="entry name" value="Acetyl-CoA synthetase-like"/>
    <property type="match status" value="1"/>
</dbReference>
<dbReference type="SMART" id="SM00823">
    <property type="entry name" value="PKS_PP"/>
    <property type="match status" value="1"/>
</dbReference>
<dbReference type="PANTHER" id="PTHR45527">
    <property type="entry name" value="NONRIBOSOMAL PEPTIDE SYNTHETASE"/>
    <property type="match status" value="1"/>
</dbReference>
<dbReference type="Pfam" id="PF00501">
    <property type="entry name" value="AMP-binding"/>
    <property type="match status" value="1"/>
</dbReference>
<dbReference type="InterPro" id="IPR036736">
    <property type="entry name" value="ACP-like_sf"/>
</dbReference>
<dbReference type="PROSITE" id="PS00012">
    <property type="entry name" value="PHOSPHOPANTETHEINE"/>
    <property type="match status" value="1"/>
</dbReference>
<gene>
    <name evidence="4" type="ORF">AC626_12015</name>
</gene>
<name>A0A0L0ETN0_9GAMM</name>
<dbReference type="Proteomes" id="UP000036850">
    <property type="component" value="Unassembled WGS sequence"/>
</dbReference>
<keyword evidence="1" id="KW-0596">Phosphopantetheine</keyword>
<dbReference type="InterPro" id="IPR000873">
    <property type="entry name" value="AMP-dep_synth/lig_dom"/>
</dbReference>
<dbReference type="EMBL" id="LFZX01000084">
    <property type="protein sequence ID" value="KNC67233.1"/>
    <property type="molecule type" value="Genomic_DNA"/>
</dbReference>
<dbReference type="InterPro" id="IPR001031">
    <property type="entry name" value="Thioesterase"/>
</dbReference>
<dbReference type="PANTHER" id="PTHR45527:SF1">
    <property type="entry name" value="FATTY ACID SYNTHASE"/>
    <property type="match status" value="1"/>
</dbReference>
<evidence type="ECO:0000256" key="1">
    <source>
        <dbReference type="ARBA" id="ARBA00022450"/>
    </source>
</evidence>
<keyword evidence="2" id="KW-0597">Phosphoprotein</keyword>
<dbReference type="PROSITE" id="PS00455">
    <property type="entry name" value="AMP_BINDING"/>
    <property type="match status" value="1"/>
</dbReference>
<organism evidence="4 5">
    <name type="scientific">Pseudoalteromonas rubra</name>
    <dbReference type="NCBI Taxonomy" id="43658"/>
    <lineage>
        <taxon>Bacteria</taxon>
        <taxon>Pseudomonadati</taxon>
        <taxon>Pseudomonadota</taxon>
        <taxon>Gammaproteobacteria</taxon>
        <taxon>Alteromonadales</taxon>
        <taxon>Pseudoalteromonadaceae</taxon>
        <taxon>Pseudoalteromonas</taxon>
    </lineage>
</organism>
<comment type="caution">
    <text evidence="4">The sequence shown here is derived from an EMBL/GenBank/DDBJ whole genome shotgun (WGS) entry which is preliminary data.</text>
</comment>
<dbReference type="Gene3D" id="3.30.300.30">
    <property type="match status" value="1"/>
</dbReference>
<dbReference type="Pfam" id="PF00550">
    <property type="entry name" value="PP-binding"/>
    <property type="match status" value="1"/>
</dbReference>
<dbReference type="NCBIfam" id="TIGR01733">
    <property type="entry name" value="AA-adenyl-dom"/>
    <property type="match status" value="1"/>
</dbReference>
<dbReference type="InterPro" id="IPR020845">
    <property type="entry name" value="AMP-binding_CS"/>
</dbReference>
<evidence type="ECO:0000313" key="5">
    <source>
        <dbReference type="Proteomes" id="UP000036850"/>
    </source>
</evidence>
<accession>A0A0L0ETN0</accession>
<dbReference type="InterPro" id="IPR010071">
    <property type="entry name" value="AA_adenyl_dom"/>
</dbReference>
<dbReference type="PROSITE" id="PS50075">
    <property type="entry name" value="CARRIER"/>
    <property type="match status" value="1"/>
</dbReference>
<dbReference type="GO" id="GO:0005737">
    <property type="term" value="C:cytoplasm"/>
    <property type="evidence" value="ECO:0007669"/>
    <property type="project" value="TreeGrafter"/>
</dbReference>
<dbReference type="CDD" id="cd12117">
    <property type="entry name" value="A_NRPS_Srf_like"/>
    <property type="match status" value="1"/>
</dbReference>
<protein>
    <recommendedName>
        <fullName evidence="3">Carrier domain-containing protein</fullName>
    </recommendedName>
</protein>
<reference evidence="5" key="1">
    <citation type="submission" date="2015-07" db="EMBL/GenBank/DDBJ databases">
        <title>Draft genome sequence of a Pseudoalteromonas rubra strain, OCN096, isolated from Kaneohe Bay, Oahu, Hawaii.</title>
        <authorList>
            <person name="Beurmann S."/>
            <person name="Ushijima B."/>
            <person name="Belcaid M."/>
            <person name="Callahan S.M."/>
            <person name="Aeby G.S."/>
        </authorList>
    </citation>
    <scope>NUCLEOTIDE SEQUENCE [LARGE SCALE GENOMIC DNA]</scope>
    <source>
        <strain evidence="5">OCN096</strain>
    </source>
</reference>
<dbReference type="Gene3D" id="2.30.38.10">
    <property type="entry name" value="Luciferase, Domain 3"/>
    <property type="match status" value="1"/>
</dbReference>
<evidence type="ECO:0000256" key="2">
    <source>
        <dbReference type="ARBA" id="ARBA00022553"/>
    </source>
</evidence>
<dbReference type="SUPFAM" id="SSF53474">
    <property type="entry name" value="alpha/beta-Hydrolases"/>
    <property type="match status" value="1"/>
</dbReference>
<dbReference type="GO" id="GO:0031177">
    <property type="term" value="F:phosphopantetheine binding"/>
    <property type="evidence" value="ECO:0007669"/>
    <property type="project" value="InterPro"/>
</dbReference>
<dbReference type="GO" id="GO:0044550">
    <property type="term" value="P:secondary metabolite biosynthetic process"/>
    <property type="evidence" value="ECO:0007669"/>
    <property type="project" value="TreeGrafter"/>
</dbReference>
<dbReference type="Gene3D" id="3.40.50.1820">
    <property type="entry name" value="alpha/beta hydrolase"/>
    <property type="match status" value="1"/>
</dbReference>
<dbReference type="Gene3D" id="1.10.1200.10">
    <property type="entry name" value="ACP-like"/>
    <property type="match status" value="1"/>
</dbReference>
<dbReference type="AlphaFoldDB" id="A0A0L0ETN0"/>
<dbReference type="GO" id="GO:0043041">
    <property type="term" value="P:amino acid activation for nonribosomal peptide biosynthetic process"/>
    <property type="evidence" value="ECO:0007669"/>
    <property type="project" value="TreeGrafter"/>
</dbReference>
<proteinExistence type="predicted"/>
<sequence length="822" mass="88701">MGPGSLVAIGMSRSIQYILAQLAILKAGGAYVPLDPSYPAERLALMAQGISLCLCENATQATFSELGGLRAVNLEDAQLCEAIAGQCSDNLTLAHSGSALAYVMFTSGSTGQPKGVMTPHLGVVRLVNQANFMQLDSSTRFLHFASTSFDASTLEIWGPLLNGGTCVLYPTGHIDLAELNETIRQQRVTSVFFTAGLFDKWSEQITAQPSLRWVVAGGDVVSPRAVSRVYDAYPDITLVNGYGPTENTTFTACCKIARGTEYTSIPIGLPVSGTSLYVLSPEMTLTPPGYTGELFSGGAGLALGYLDQPALTAERFVRNPFGDGVLYRTGDLVRVGEDGNLLFMGRTDNQVKIRGFRVELGEIVHQIDSLAGVQSSLVQVTGEEAADKQLVAWVVAQQGTELDVETLKAALAERVPAHMVPTYLVLLAEWPLTSVGKIDRRALPAPDKVSQQAVYVAPQGAQEAALVDIWAELLKIEPAQLGVNTNFFSVGGHSLLAVQMLAMIKDRFDITITLGAFWQHQTIREMANLMSPSQQSATNDSDSLLVRLSVGNGKHPTVFCVPGVGGNANEFSALAEALNDYQVYAVQPRGLDGQQADNSIYTMAEDYVAAMMATKETDQLIIVGHSMGATIVIEMLLILRRLGVQPHQILLLDASAPETGDRRTESQILADAYQFLAMRLVQLKLVPTQSLNQIAQSEQDKLVTLAQTDSLAAVDWLLTELTGQSPTEEQISVAHALLQVYESHLQAFAQYRADPETALLRCQFKFVAASHRKAEHTQELLQGWQQVLGAENLALAKAEGTHFTMLKGQGARDISGTIKNET</sequence>
<dbReference type="InterPro" id="IPR045851">
    <property type="entry name" value="AMP-bd_C_sf"/>
</dbReference>
<dbReference type="Pfam" id="PF00975">
    <property type="entry name" value="Thioesterase"/>
    <property type="match status" value="1"/>
</dbReference>